<evidence type="ECO:0000313" key="3">
    <source>
        <dbReference type="Proteomes" id="UP000472276"/>
    </source>
</evidence>
<reference evidence="2" key="1">
    <citation type="submission" date="2025-08" db="UniProtKB">
        <authorList>
            <consortium name="Ensembl"/>
        </authorList>
    </citation>
    <scope>IDENTIFICATION</scope>
</reference>
<feature type="compositionally biased region" description="Basic and acidic residues" evidence="1">
    <location>
        <begin position="17"/>
        <end position="28"/>
    </location>
</feature>
<name>A0A668UUA2_OREAU</name>
<dbReference type="AlphaFoldDB" id="A0A668UUA2"/>
<evidence type="ECO:0000313" key="2">
    <source>
        <dbReference type="Ensembl" id="ENSOABP00000043545.1"/>
    </source>
</evidence>
<organism evidence="2 3">
    <name type="scientific">Oreochromis aureus</name>
    <name type="common">Israeli tilapia</name>
    <name type="synonym">Chromis aureus</name>
    <dbReference type="NCBI Taxonomy" id="47969"/>
    <lineage>
        <taxon>Eukaryota</taxon>
        <taxon>Metazoa</taxon>
        <taxon>Chordata</taxon>
        <taxon>Craniata</taxon>
        <taxon>Vertebrata</taxon>
        <taxon>Euteleostomi</taxon>
        <taxon>Actinopterygii</taxon>
        <taxon>Neopterygii</taxon>
        <taxon>Teleostei</taxon>
        <taxon>Neoteleostei</taxon>
        <taxon>Acanthomorphata</taxon>
        <taxon>Ovalentaria</taxon>
        <taxon>Cichlomorphae</taxon>
        <taxon>Cichliformes</taxon>
        <taxon>Cichlidae</taxon>
        <taxon>African cichlids</taxon>
        <taxon>Pseudocrenilabrinae</taxon>
        <taxon>Oreochromini</taxon>
        <taxon>Oreochromis</taxon>
    </lineage>
</organism>
<dbReference type="Proteomes" id="UP000472276">
    <property type="component" value="Unassembled WGS sequence"/>
</dbReference>
<sequence>ISTGLSKKLTMAGSLSRDAKTCSKENDHSLEVSELSGVVEDSSVEDSSPTVVLAATARVLENWMN</sequence>
<evidence type="ECO:0000256" key="1">
    <source>
        <dbReference type="SAM" id="MobiDB-lite"/>
    </source>
</evidence>
<proteinExistence type="predicted"/>
<accession>A0A668UUA2</accession>
<reference evidence="2" key="2">
    <citation type="submission" date="2025-09" db="UniProtKB">
        <authorList>
            <consortium name="Ensembl"/>
        </authorList>
    </citation>
    <scope>IDENTIFICATION</scope>
</reference>
<keyword evidence="3" id="KW-1185">Reference proteome</keyword>
<dbReference type="Ensembl" id="ENSOABT00000044701.2">
    <property type="protein sequence ID" value="ENSOABP00000043545.1"/>
    <property type="gene ID" value="ENSOABG00000019578.2"/>
</dbReference>
<protein>
    <submittedName>
        <fullName evidence="2">Uncharacterized protein</fullName>
    </submittedName>
</protein>
<feature type="region of interest" description="Disordered" evidence="1">
    <location>
        <begin position="1"/>
        <end position="28"/>
    </location>
</feature>